<dbReference type="PANTHER" id="PTHR13947">
    <property type="entry name" value="GNAT FAMILY N-ACETYLTRANSFERASE"/>
    <property type="match status" value="1"/>
</dbReference>
<dbReference type="Gene3D" id="3.40.630.30">
    <property type="match status" value="1"/>
</dbReference>
<gene>
    <name evidence="4" type="ORF">QBC46DRAFT_114878</name>
</gene>
<proteinExistence type="predicted"/>
<dbReference type="InterPro" id="IPR050769">
    <property type="entry name" value="NAT_camello-type"/>
</dbReference>
<feature type="domain" description="N-acetyltransferase" evidence="3">
    <location>
        <begin position="47"/>
        <end position="242"/>
    </location>
</feature>
<keyword evidence="1" id="KW-0808">Transferase</keyword>
<feature type="region of interest" description="Disordered" evidence="2">
    <location>
        <begin position="1"/>
        <end position="44"/>
    </location>
</feature>
<organism evidence="4 5">
    <name type="scientific">Diplogelasinospora grovesii</name>
    <dbReference type="NCBI Taxonomy" id="303347"/>
    <lineage>
        <taxon>Eukaryota</taxon>
        <taxon>Fungi</taxon>
        <taxon>Dikarya</taxon>
        <taxon>Ascomycota</taxon>
        <taxon>Pezizomycotina</taxon>
        <taxon>Sordariomycetes</taxon>
        <taxon>Sordariomycetidae</taxon>
        <taxon>Sordariales</taxon>
        <taxon>Diplogelasinosporaceae</taxon>
        <taxon>Diplogelasinospora</taxon>
    </lineage>
</organism>
<feature type="compositionally biased region" description="Low complexity" evidence="2">
    <location>
        <begin position="251"/>
        <end position="261"/>
    </location>
</feature>
<dbReference type="GO" id="GO:0008080">
    <property type="term" value="F:N-acetyltransferase activity"/>
    <property type="evidence" value="ECO:0007669"/>
    <property type="project" value="InterPro"/>
</dbReference>
<evidence type="ECO:0000256" key="2">
    <source>
        <dbReference type="SAM" id="MobiDB-lite"/>
    </source>
</evidence>
<feature type="region of interest" description="Disordered" evidence="2">
    <location>
        <begin position="242"/>
        <end position="261"/>
    </location>
</feature>
<accession>A0AAN6NJR4</accession>
<dbReference type="InterPro" id="IPR000182">
    <property type="entry name" value="GNAT_dom"/>
</dbReference>
<reference evidence="5" key="1">
    <citation type="journal article" date="2023" name="Mol. Phylogenet. Evol.">
        <title>Genome-scale phylogeny and comparative genomics of the fungal order Sordariales.</title>
        <authorList>
            <person name="Hensen N."/>
            <person name="Bonometti L."/>
            <person name="Westerberg I."/>
            <person name="Brannstrom I.O."/>
            <person name="Guillou S."/>
            <person name="Cros-Aarteil S."/>
            <person name="Calhoun S."/>
            <person name="Haridas S."/>
            <person name="Kuo A."/>
            <person name="Mondo S."/>
            <person name="Pangilinan J."/>
            <person name="Riley R."/>
            <person name="LaButti K."/>
            <person name="Andreopoulos B."/>
            <person name="Lipzen A."/>
            <person name="Chen C."/>
            <person name="Yan M."/>
            <person name="Daum C."/>
            <person name="Ng V."/>
            <person name="Clum A."/>
            <person name="Steindorff A."/>
            <person name="Ohm R.A."/>
            <person name="Martin F."/>
            <person name="Silar P."/>
            <person name="Natvig D.O."/>
            <person name="Lalanne C."/>
            <person name="Gautier V."/>
            <person name="Ament-Velasquez S.L."/>
            <person name="Kruys A."/>
            <person name="Hutchinson M.I."/>
            <person name="Powell A.J."/>
            <person name="Barry K."/>
            <person name="Miller A.N."/>
            <person name="Grigoriev I.V."/>
            <person name="Debuchy R."/>
            <person name="Gladieux P."/>
            <person name="Hiltunen Thoren M."/>
            <person name="Johannesson H."/>
        </authorList>
    </citation>
    <scope>NUCLEOTIDE SEQUENCE [LARGE SCALE GENOMIC DNA]</scope>
    <source>
        <strain evidence="5">CBS 340.73</strain>
    </source>
</reference>
<dbReference type="Pfam" id="PF00583">
    <property type="entry name" value="Acetyltransf_1"/>
    <property type="match status" value="1"/>
</dbReference>
<keyword evidence="5" id="KW-1185">Reference proteome</keyword>
<dbReference type="AlphaFoldDB" id="A0AAN6NJR4"/>
<evidence type="ECO:0000313" key="4">
    <source>
        <dbReference type="EMBL" id="KAK3945278.1"/>
    </source>
</evidence>
<dbReference type="Proteomes" id="UP001303473">
    <property type="component" value="Unassembled WGS sequence"/>
</dbReference>
<feature type="region of interest" description="Disordered" evidence="2">
    <location>
        <begin position="130"/>
        <end position="152"/>
    </location>
</feature>
<evidence type="ECO:0000259" key="3">
    <source>
        <dbReference type="PROSITE" id="PS51186"/>
    </source>
</evidence>
<dbReference type="InterPro" id="IPR016181">
    <property type="entry name" value="Acyl_CoA_acyltransferase"/>
</dbReference>
<name>A0AAN6NJR4_9PEZI</name>
<dbReference type="CDD" id="cd04301">
    <property type="entry name" value="NAT_SF"/>
    <property type="match status" value="1"/>
</dbReference>
<evidence type="ECO:0000313" key="5">
    <source>
        <dbReference type="Proteomes" id="UP001303473"/>
    </source>
</evidence>
<evidence type="ECO:0000256" key="1">
    <source>
        <dbReference type="ARBA" id="ARBA00022679"/>
    </source>
</evidence>
<dbReference type="PROSITE" id="PS51186">
    <property type="entry name" value="GNAT"/>
    <property type="match status" value="1"/>
</dbReference>
<dbReference type="PANTHER" id="PTHR13947:SF37">
    <property type="entry name" value="LD18367P"/>
    <property type="match status" value="1"/>
</dbReference>
<comment type="caution">
    <text evidence="4">The sequence shown here is derived from an EMBL/GenBank/DDBJ whole genome shotgun (WGS) entry which is preliminary data.</text>
</comment>
<sequence>MDHSNPNAFGVDTIMSQTDTGPLRDRNMPLTPESNPPSTTPVTAPVTIVRGYRPDVLGRCLEMHLDYYSKAKGWGCAFEAGLAGTLSNLLTRLDKPINEVWSAVQYNPALQMERIVGVIFVDGEYLPSSQGGGRVPAQGGEQQGGKGELSEKGGERAAHLRAFIVDESARGLGVGRKLLHAAMEFVRDEVGFSECHLFTMRSLSQARGMYEKQGFREVGEEWTDRYGNGTVVIEYVWHSDRQTPGEEQQQKEQTVVEEVQG</sequence>
<protein>
    <submittedName>
        <fullName evidence="4">Acyl-CoA N-acyltransferase</fullName>
    </submittedName>
</protein>
<dbReference type="EMBL" id="MU853755">
    <property type="protein sequence ID" value="KAK3945278.1"/>
    <property type="molecule type" value="Genomic_DNA"/>
</dbReference>
<dbReference type="SUPFAM" id="SSF55729">
    <property type="entry name" value="Acyl-CoA N-acyltransferases (Nat)"/>
    <property type="match status" value="1"/>
</dbReference>